<evidence type="ECO:0000313" key="4">
    <source>
        <dbReference type="Proteomes" id="UP000255317"/>
    </source>
</evidence>
<accession>A0A370QC11</accession>
<dbReference type="AlphaFoldDB" id="A0A370QC11"/>
<dbReference type="Proteomes" id="UP000255317">
    <property type="component" value="Unassembled WGS sequence"/>
</dbReference>
<name>A0A370QC11_9FLAO</name>
<dbReference type="EMBL" id="QRAO01000003">
    <property type="protein sequence ID" value="RDK85540.1"/>
    <property type="molecule type" value="Genomic_DNA"/>
</dbReference>
<comment type="caution">
    <text evidence="3">The sequence shown here is derived from an EMBL/GenBank/DDBJ whole genome shotgun (WGS) entry which is preliminary data.</text>
</comment>
<feature type="domain" description="GH3 middle" evidence="1">
    <location>
        <begin position="297"/>
        <end position="363"/>
    </location>
</feature>
<evidence type="ECO:0000313" key="3">
    <source>
        <dbReference type="EMBL" id="RDK85540.1"/>
    </source>
</evidence>
<evidence type="ECO:0000259" key="1">
    <source>
        <dbReference type="Pfam" id="PF23571"/>
    </source>
</evidence>
<dbReference type="InterPro" id="IPR055378">
    <property type="entry name" value="GH3_C"/>
</dbReference>
<dbReference type="PANTHER" id="PTHR31901">
    <property type="entry name" value="GH3 DOMAIN-CONTAINING PROTEIN"/>
    <property type="match status" value="1"/>
</dbReference>
<dbReference type="InterPro" id="IPR055377">
    <property type="entry name" value="GH3_M"/>
</dbReference>
<feature type="domain" description="GH3 C-terminal" evidence="2">
    <location>
        <begin position="390"/>
        <end position="494"/>
    </location>
</feature>
<protein>
    <submittedName>
        <fullName evidence="3">GH3 auxin-responsive promoter</fullName>
    </submittedName>
</protein>
<dbReference type="Pfam" id="PF23571">
    <property type="entry name" value="GH3_M"/>
    <property type="match status" value="1"/>
</dbReference>
<dbReference type="Pfam" id="PF23572">
    <property type="entry name" value="GH3_C"/>
    <property type="match status" value="1"/>
</dbReference>
<dbReference type="OrthoDB" id="5678283at2"/>
<evidence type="ECO:0000259" key="2">
    <source>
        <dbReference type="Pfam" id="PF23572"/>
    </source>
</evidence>
<proteinExistence type="predicted"/>
<organism evidence="3 4">
    <name type="scientific">Marinirhabdus gelatinilytica</name>
    <dbReference type="NCBI Taxonomy" id="1703343"/>
    <lineage>
        <taxon>Bacteria</taxon>
        <taxon>Pseudomonadati</taxon>
        <taxon>Bacteroidota</taxon>
        <taxon>Flavobacteriia</taxon>
        <taxon>Flavobacteriales</taxon>
        <taxon>Flavobacteriaceae</taxon>
    </lineage>
</organism>
<sequence length="508" mass="57554">MAILGSIIKGAIDLRDSIVSESSPIEEQQKILKKLLETARDTAFGKYYGFSKILEPEDFQTQFSEKVPYFDYHQMKADWWDRTIEGLEDITWPGKPSYFALSSGTTGKTSKRIPVTDEMIEAIRTTGIKQVGALANFDLPTDFFEKEIMMLGSSTDLNERDEFLEGEISGISASNIPFWFRGYYKPGEEIAKIDDWDKRVATIAKRAKEWDIGALSGIPSWMELMMKEVIKYHDAETIHDVWPNLQVFTSGGVAFQPYEKSFRQLCGKEVTVIDTYLASEGFIAFQQRPETTSMKLVTDNGIYFEFVPFKPEYIEEDGSLSQDAPALTLAEVEEDTDYVLIISTVSGAWRYLIGDTIAFTDVEKAEIKITGRTKFFLNVVGSQLSVNKMETALREMEEQFDIKIPEFTLAAVKIDGEFHHHWYLGTEATVPATKLAEALDSTLQEANKNYKVARGKSLKGVKVTTVPPNVFYEWSGANKKKGGQVKMERVMGEEKFADWEAFVKEELE</sequence>
<keyword evidence="4" id="KW-1185">Reference proteome</keyword>
<dbReference type="PANTHER" id="PTHR31901:SF9">
    <property type="entry name" value="GH3 DOMAIN-CONTAINING PROTEIN"/>
    <property type="match status" value="1"/>
</dbReference>
<dbReference type="GO" id="GO:0016881">
    <property type="term" value="F:acid-amino acid ligase activity"/>
    <property type="evidence" value="ECO:0007669"/>
    <property type="project" value="TreeGrafter"/>
</dbReference>
<dbReference type="Pfam" id="PF03321">
    <property type="entry name" value="GH3"/>
    <property type="match status" value="1"/>
</dbReference>
<dbReference type="RefSeq" id="WP_115123949.1">
    <property type="nucleotide sequence ID" value="NZ_QRAO01000003.1"/>
</dbReference>
<gene>
    <name evidence="3" type="ORF">C8D94_103367</name>
</gene>
<dbReference type="InterPro" id="IPR004993">
    <property type="entry name" value="GH3"/>
</dbReference>
<reference evidence="3 4" key="1">
    <citation type="submission" date="2018-07" db="EMBL/GenBank/DDBJ databases">
        <title>Genomic Encyclopedia of Type Strains, Phase IV (KMG-IV): sequencing the most valuable type-strain genomes for metagenomic binning, comparative biology and taxonomic classification.</title>
        <authorList>
            <person name="Goeker M."/>
        </authorList>
    </citation>
    <scope>NUCLEOTIDE SEQUENCE [LARGE SCALE GENOMIC DNA]</scope>
    <source>
        <strain evidence="3 4">DSM 101478</strain>
    </source>
</reference>
<dbReference type="GO" id="GO:0005737">
    <property type="term" value="C:cytoplasm"/>
    <property type="evidence" value="ECO:0007669"/>
    <property type="project" value="TreeGrafter"/>
</dbReference>